<keyword evidence="1" id="KW-0472">Membrane</keyword>
<accession>A0A2K9HJI1</accession>
<feature type="transmembrane region" description="Helical" evidence="1">
    <location>
        <begin position="32"/>
        <end position="49"/>
    </location>
</feature>
<dbReference type="EMBL" id="CP018867">
    <property type="protein sequence ID" value="AUI71926.1"/>
    <property type="molecule type" value="Genomic_DNA"/>
</dbReference>
<evidence type="ECO:0000313" key="2">
    <source>
        <dbReference type="EMBL" id="AUI71926.1"/>
    </source>
</evidence>
<dbReference type="KEGG" id="lali:LA20249_06950"/>
<feature type="transmembrane region" description="Helical" evidence="1">
    <location>
        <begin position="7"/>
        <end position="26"/>
    </location>
</feature>
<keyword evidence="1" id="KW-1133">Transmembrane helix</keyword>
<organism evidence="2 3">
    <name type="scientific">Companilactobacillus alimentarius DSM 20249</name>
    <dbReference type="NCBI Taxonomy" id="1423720"/>
    <lineage>
        <taxon>Bacteria</taxon>
        <taxon>Bacillati</taxon>
        <taxon>Bacillota</taxon>
        <taxon>Bacilli</taxon>
        <taxon>Lactobacillales</taxon>
        <taxon>Lactobacillaceae</taxon>
        <taxon>Companilactobacillus</taxon>
    </lineage>
</organism>
<sequence length="65" mass="7462">MKDKVPRVTLKVSIVILALIAIGLYFLNRPNAILALFSVVVLSIVYLGGMEKDHEIFMRHHHKYE</sequence>
<keyword evidence="3" id="KW-1185">Reference proteome</keyword>
<evidence type="ECO:0000313" key="3">
    <source>
        <dbReference type="Proteomes" id="UP000234653"/>
    </source>
</evidence>
<protein>
    <submittedName>
        <fullName evidence="2">Uncharacterized protein</fullName>
    </submittedName>
</protein>
<keyword evidence="1" id="KW-0812">Transmembrane</keyword>
<dbReference type="OrthoDB" id="2320012at2"/>
<name>A0A2K9HJI1_9LACO</name>
<proteinExistence type="predicted"/>
<dbReference type="AlphaFoldDB" id="A0A2K9HJI1"/>
<dbReference type="RefSeq" id="WP_057737004.1">
    <property type="nucleotide sequence ID" value="NZ_AZDQ01000005.1"/>
</dbReference>
<dbReference type="STRING" id="1423720.FC67_GL001203"/>
<reference evidence="2 3" key="1">
    <citation type="submission" date="2016-12" db="EMBL/GenBank/DDBJ databases">
        <title>The whole genome sequencing and assembly of Lactobacillus alimentarius DSM 20249T strain.</title>
        <authorList>
            <person name="Lee Y.-J."/>
            <person name="Yi H."/>
            <person name="Bahn Y.-S."/>
            <person name="Kim J.F."/>
            <person name="Lee D.-W."/>
        </authorList>
    </citation>
    <scope>NUCLEOTIDE SEQUENCE [LARGE SCALE GENOMIC DNA]</scope>
    <source>
        <strain evidence="2 3">DSM 20249</strain>
    </source>
</reference>
<gene>
    <name evidence="2" type="ORF">LA20249_06950</name>
</gene>
<evidence type="ECO:0000256" key="1">
    <source>
        <dbReference type="SAM" id="Phobius"/>
    </source>
</evidence>
<dbReference type="Proteomes" id="UP000234653">
    <property type="component" value="Chromosome"/>
</dbReference>